<evidence type="ECO:0000313" key="1">
    <source>
        <dbReference type="EMBL" id="RGQ03026.1"/>
    </source>
</evidence>
<dbReference type="InterPro" id="IPR023815">
    <property type="entry name" value="CRISPR-assoc_Csx19"/>
</dbReference>
<dbReference type="Proteomes" id="UP000284662">
    <property type="component" value="Unassembled WGS sequence"/>
</dbReference>
<comment type="caution">
    <text evidence="1">The sequence shown here is derived from an EMBL/GenBank/DDBJ whole genome shotgun (WGS) entry which is preliminary data.</text>
</comment>
<protein>
    <submittedName>
        <fullName evidence="1">TIGR03984 family CRISPR-associated protein</fullName>
    </submittedName>
</protein>
<evidence type="ECO:0000313" key="2">
    <source>
        <dbReference type="Proteomes" id="UP000284662"/>
    </source>
</evidence>
<dbReference type="NCBIfam" id="TIGR03984">
    <property type="entry name" value="CRISPR-associated protein Csx19"/>
    <property type="match status" value="1"/>
</dbReference>
<gene>
    <name evidence="1" type="ORF">DWZ11_10425</name>
</gene>
<accession>A0A411ZJL7</accession>
<sequence>MLKHCVVNFMKNSFFDEENCLKCKKIYSIKKEYIYDVKESLNEILEKIAINDYKVLVQNVNEMKFGYYSDRHFVFSDDSNIIPKYLIQMRLFNKLEEILIFRNRDKYYVRVIRDEDREYSKLIDTVDSISVIMGKFHKILSNDFIELFDKGRKIKKIIPVDRQSDYYTLITRSYIEYNNSTGQAGYGYYRYVDIEPEE</sequence>
<dbReference type="EMBL" id="QRST01000028">
    <property type="protein sequence ID" value="RGQ03026.1"/>
    <property type="molecule type" value="Genomic_DNA"/>
</dbReference>
<name>A0A411ZJL7_9FIRM</name>
<proteinExistence type="predicted"/>
<reference evidence="1 2" key="1">
    <citation type="submission" date="2018-08" db="EMBL/GenBank/DDBJ databases">
        <title>A genome reference for cultivated species of the human gut microbiota.</title>
        <authorList>
            <person name="Zou Y."/>
            <person name="Xue W."/>
            <person name="Luo G."/>
        </authorList>
    </citation>
    <scope>NUCLEOTIDE SEQUENCE [LARGE SCALE GENOMIC DNA]</scope>
    <source>
        <strain evidence="1 2">AF29-2</strain>
    </source>
</reference>
<dbReference type="AlphaFoldDB" id="A0A411ZJL7"/>
<organism evidence="1 2">
    <name type="scientific">Megamonas rupellensis</name>
    <dbReference type="NCBI Taxonomy" id="491921"/>
    <lineage>
        <taxon>Bacteria</taxon>
        <taxon>Bacillati</taxon>
        <taxon>Bacillota</taxon>
        <taxon>Negativicutes</taxon>
        <taxon>Selenomonadales</taxon>
        <taxon>Selenomonadaceae</taxon>
        <taxon>Megamonas</taxon>
    </lineage>
</organism>